<dbReference type="Gene3D" id="1.10.10.10">
    <property type="entry name" value="Winged helix-like DNA-binding domain superfamily/Winged helix DNA-binding domain"/>
    <property type="match status" value="1"/>
</dbReference>
<dbReference type="RefSeq" id="WP_094458411.1">
    <property type="nucleotide sequence ID" value="NZ_NOXU01000032.1"/>
</dbReference>
<accession>A0A255YR64</accession>
<dbReference type="Pfam" id="PF00392">
    <property type="entry name" value="GntR"/>
    <property type="match status" value="1"/>
</dbReference>
<dbReference type="GO" id="GO:0045892">
    <property type="term" value="P:negative regulation of DNA-templated transcription"/>
    <property type="evidence" value="ECO:0007669"/>
    <property type="project" value="UniProtKB-UniRule"/>
</dbReference>
<keyword evidence="3" id="KW-0804">Transcription</keyword>
<dbReference type="InterPro" id="IPR050679">
    <property type="entry name" value="Bact_HTH_transcr_reg"/>
</dbReference>
<dbReference type="OrthoDB" id="9808698at2"/>
<evidence type="ECO:0000256" key="3">
    <source>
        <dbReference type="ARBA" id="ARBA00023163"/>
    </source>
</evidence>
<evidence type="ECO:0000259" key="5">
    <source>
        <dbReference type="PROSITE" id="PS50949"/>
    </source>
</evidence>
<dbReference type="GO" id="GO:0003700">
    <property type="term" value="F:DNA-binding transcription factor activity"/>
    <property type="evidence" value="ECO:0007669"/>
    <property type="project" value="UniProtKB-UniRule"/>
</dbReference>
<dbReference type="SUPFAM" id="SSF46785">
    <property type="entry name" value="Winged helix' DNA-binding domain"/>
    <property type="match status" value="1"/>
</dbReference>
<dbReference type="SUPFAM" id="SSF64288">
    <property type="entry name" value="Chorismate lyase-like"/>
    <property type="match status" value="1"/>
</dbReference>
<dbReference type="NCBIfam" id="TIGR02018">
    <property type="entry name" value="his_ut_repres"/>
    <property type="match status" value="1"/>
</dbReference>
<dbReference type="CDD" id="cd07377">
    <property type="entry name" value="WHTH_GntR"/>
    <property type="match status" value="1"/>
</dbReference>
<dbReference type="Gene3D" id="3.40.1410.10">
    <property type="entry name" value="Chorismate lyase-like"/>
    <property type="match status" value="1"/>
</dbReference>
<sequence>MSLDDTNLSLHARIRADIEGAILSGTLKPGDRIPFEHELMTQYGCARMTVNKALSGLVEAGLLERRRRAGTFVSRPQIHMAALAIPDIQAEVTGRGQIYRLELLSRDVLPAASVDPERMRPPRGAKVLALTCRHLADGVPFAVEERLISLKAVPEAATADFTEVAPGSWLLAHVPWTEAEHRITAAPAARLAGALGVEESTACLILDRRTWRGDQPITHVRQVFPGAGFDLVARFTGAGGAAA</sequence>
<evidence type="ECO:0000313" key="7">
    <source>
        <dbReference type="Proteomes" id="UP000216998"/>
    </source>
</evidence>
<evidence type="ECO:0000256" key="1">
    <source>
        <dbReference type="ARBA" id="ARBA00023015"/>
    </source>
</evidence>
<dbReference type="SMART" id="SM00866">
    <property type="entry name" value="UTRA"/>
    <property type="match status" value="1"/>
</dbReference>
<dbReference type="AlphaFoldDB" id="A0A255YR64"/>
<dbReference type="InterPro" id="IPR036388">
    <property type="entry name" value="WH-like_DNA-bd_sf"/>
</dbReference>
<keyword evidence="7" id="KW-1185">Reference proteome</keyword>
<dbReference type="InterPro" id="IPR000524">
    <property type="entry name" value="Tscrpt_reg_HTH_GntR"/>
</dbReference>
<reference evidence="6 7" key="1">
    <citation type="submission" date="2017-07" db="EMBL/GenBank/DDBJ databases">
        <title>Niveispirillum cyanobacteriorum sp. nov., isolated from cyanobacterial aggregates in a eutrophic lake.</title>
        <authorList>
            <person name="Cai H."/>
        </authorList>
    </citation>
    <scope>NUCLEOTIDE SEQUENCE [LARGE SCALE GENOMIC DNA]</scope>
    <source>
        <strain evidence="7">TH1-14</strain>
    </source>
</reference>
<dbReference type="SMART" id="SM00345">
    <property type="entry name" value="HTH_GNTR"/>
    <property type="match status" value="1"/>
</dbReference>
<dbReference type="Proteomes" id="UP000216998">
    <property type="component" value="Unassembled WGS sequence"/>
</dbReference>
<dbReference type="PRINTS" id="PR00035">
    <property type="entry name" value="HTHGNTR"/>
</dbReference>
<feature type="domain" description="HTH gntR-type" evidence="5">
    <location>
        <begin position="8"/>
        <end position="76"/>
    </location>
</feature>
<dbReference type="InterPro" id="IPR036390">
    <property type="entry name" value="WH_DNA-bd_sf"/>
</dbReference>
<gene>
    <name evidence="6" type="primary">hutC</name>
    <name evidence="6" type="ORF">CHU95_21520</name>
</gene>
<dbReference type="PANTHER" id="PTHR44846">
    <property type="entry name" value="MANNOSYL-D-GLYCERATE TRANSPORT/METABOLISM SYSTEM REPRESSOR MNGR-RELATED"/>
    <property type="match status" value="1"/>
</dbReference>
<evidence type="ECO:0000256" key="4">
    <source>
        <dbReference type="NCBIfam" id="TIGR02018"/>
    </source>
</evidence>
<keyword evidence="2" id="KW-0238">DNA-binding</keyword>
<name>A0A255YR64_9PROT</name>
<dbReference type="EMBL" id="NOXU01000032">
    <property type="protein sequence ID" value="OYQ31716.1"/>
    <property type="molecule type" value="Genomic_DNA"/>
</dbReference>
<evidence type="ECO:0000256" key="2">
    <source>
        <dbReference type="ARBA" id="ARBA00023125"/>
    </source>
</evidence>
<dbReference type="GO" id="GO:0003677">
    <property type="term" value="F:DNA binding"/>
    <property type="evidence" value="ECO:0007669"/>
    <property type="project" value="UniProtKB-UniRule"/>
</dbReference>
<dbReference type="FunFam" id="1.10.10.10:FF:000079">
    <property type="entry name" value="GntR family transcriptional regulator"/>
    <property type="match status" value="1"/>
</dbReference>
<dbReference type="InterPro" id="IPR010248">
    <property type="entry name" value="His_ut_repres"/>
</dbReference>
<dbReference type="PROSITE" id="PS50949">
    <property type="entry name" value="HTH_GNTR"/>
    <property type="match status" value="1"/>
</dbReference>
<protein>
    <recommendedName>
        <fullName evidence="4">Histidine utilization repressor</fullName>
    </recommendedName>
</protein>
<comment type="caution">
    <text evidence="6">The sequence shown here is derived from an EMBL/GenBank/DDBJ whole genome shotgun (WGS) entry which is preliminary data.</text>
</comment>
<dbReference type="InterPro" id="IPR011663">
    <property type="entry name" value="UTRA"/>
</dbReference>
<dbReference type="InterPro" id="IPR028978">
    <property type="entry name" value="Chorismate_lyase_/UTRA_dom_sf"/>
</dbReference>
<proteinExistence type="predicted"/>
<keyword evidence="1" id="KW-0805">Transcription regulation</keyword>
<evidence type="ECO:0000313" key="6">
    <source>
        <dbReference type="EMBL" id="OYQ31716.1"/>
    </source>
</evidence>
<dbReference type="Pfam" id="PF07702">
    <property type="entry name" value="UTRA"/>
    <property type="match status" value="1"/>
</dbReference>
<dbReference type="GO" id="GO:0006547">
    <property type="term" value="P:L-histidine metabolic process"/>
    <property type="evidence" value="ECO:0007669"/>
    <property type="project" value="UniProtKB-UniRule"/>
</dbReference>
<dbReference type="PANTHER" id="PTHR44846:SF16">
    <property type="entry name" value="TRANSCRIPTIONAL REGULATOR PHNF-RELATED"/>
    <property type="match status" value="1"/>
</dbReference>
<organism evidence="6 7">
    <name type="scientific">Niveispirillum lacus</name>
    <dbReference type="NCBI Taxonomy" id="1981099"/>
    <lineage>
        <taxon>Bacteria</taxon>
        <taxon>Pseudomonadati</taxon>
        <taxon>Pseudomonadota</taxon>
        <taxon>Alphaproteobacteria</taxon>
        <taxon>Rhodospirillales</taxon>
        <taxon>Azospirillaceae</taxon>
        <taxon>Niveispirillum</taxon>
    </lineage>
</organism>